<evidence type="ECO:0000313" key="2">
    <source>
        <dbReference type="EMBL" id="AVP98727.1"/>
    </source>
</evidence>
<dbReference type="EMBL" id="CP027860">
    <property type="protein sequence ID" value="AVP98727.1"/>
    <property type="molecule type" value="Genomic_DNA"/>
</dbReference>
<dbReference type="InterPro" id="IPR021247">
    <property type="entry name" value="DUF2785"/>
</dbReference>
<reference evidence="2 3" key="1">
    <citation type="submission" date="2018-03" db="EMBL/GenBank/DDBJ databases">
        <title>Ahniella affigens gen. nov., sp. nov., a gammaproteobacterium isolated from sandy soil near a stream.</title>
        <authorList>
            <person name="Ko Y."/>
            <person name="Kim J.-H."/>
        </authorList>
    </citation>
    <scope>NUCLEOTIDE SEQUENCE [LARGE SCALE GENOMIC DNA]</scope>
    <source>
        <strain evidence="2 3">D13</strain>
    </source>
</reference>
<dbReference type="RefSeq" id="WP_106892647.1">
    <property type="nucleotide sequence ID" value="NZ_CP027860.1"/>
</dbReference>
<evidence type="ECO:0000313" key="3">
    <source>
        <dbReference type="Proteomes" id="UP000241074"/>
    </source>
</evidence>
<protein>
    <recommendedName>
        <fullName evidence="4">DUF2785 domain-containing protein</fullName>
    </recommendedName>
</protein>
<gene>
    <name evidence="2" type="ORF">C7S18_16705</name>
</gene>
<reference evidence="2 3" key="2">
    <citation type="submission" date="2018-03" db="EMBL/GenBank/DDBJ databases">
        <authorList>
            <person name="Keele B.F."/>
        </authorList>
    </citation>
    <scope>NUCLEOTIDE SEQUENCE [LARGE SCALE GENOMIC DNA]</scope>
    <source>
        <strain evidence="2 3">D13</strain>
    </source>
</reference>
<dbReference type="PROSITE" id="PS51257">
    <property type="entry name" value="PROKAR_LIPOPROTEIN"/>
    <property type="match status" value="1"/>
</dbReference>
<evidence type="ECO:0008006" key="4">
    <source>
        <dbReference type="Google" id="ProtNLM"/>
    </source>
</evidence>
<feature type="chain" id="PRO_5015179105" description="DUF2785 domain-containing protein" evidence="1">
    <location>
        <begin position="25"/>
        <end position="305"/>
    </location>
</feature>
<sequence length="305" mass="33783">MLIRLSALNALLCAAWCCAGAASAAACPPADWDKARLLTLRANQFAVSDPAERVRLGDALLACLKDPDPVLRDQVAYEAYATWLRSGVFADEHVARWTVQLLDDLADTTPDPAGVRRPFAALVLSELARTDRIKPHFEPALRQRLVADATAYLRQCRDYRGFSESIGWRHGVAHAADWVMQLGLNDRVKAPALRGFQDALLGQVGAHGQYAYIDGESERLARAVLMLMHRNELTADSWVTALAQFDHPETVPNWSDVFGSRTGLNERHNLRQFLYELDEGVRASQLPAKQAYVDVIARLLKATAV</sequence>
<proteinExistence type="predicted"/>
<dbReference type="Pfam" id="PF10978">
    <property type="entry name" value="DUF2785"/>
    <property type="match status" value="1"/>
</dbReference>
<dbReference type="Proteomes" id="UP000241074">
    <property type="component" value="Chromosome"/>
</dbReference>
<name>A0A2P1PV48_9GAMM</name>
<keyword evidence="1" id="KW-0732">Signal</keyword>
<dbReference type="AlphaFoldDB" id="A0A2P1PV48"/>
<feature type="signal peptide" evidence="1">
    <location>
        <begin position="1"/>
        <end position="24"/>
    </location>
</feature>
<evidence type="ECO:0000256" key="1">
    <source>
        <dbReference type="SAM" id="SignalP"/>
    </source>
</evidence>
<keyword evidence="3" id="KW-1185">Reference proteome</keyword>
<dbReference type="KEGG" id="xba:C7S18_16705"/>
<accession>A0A2P1PV48</accession>
<organism evidence="2 3">
    <name type="scientific">Ahniella affigens</name>
    <dbReference type="NCBI Taxonomy" id="2021234"/>
    <lineage>
        <taxon>Bacteria</taxon>
        <taxon>Pseudomonadati</taxon>
        <taxon>Pseudomonadota</taxon>
        <taxon>Gammaproteobacteria</taxon>
        <taxon>Lysobacterales</taxon>
        <taxon>Rhodanobacteraceae</taxon>
        <taxon>Ahniella</taxon>
    </lineage>
</organism>
<dbReference type="OrthoDB" id="7619731at2"/>